<dbReference type="AlphaFoldDB" id="A0A0E9UXV6"/>
<evidence type="ECO:0000256" key="1">
    <source>
        <dbReference type="SAM" id="MobiDB-lite"/>
    </source>
</evidence>
<evidence type="ECO:0000313" key="2">
    <source>
        <dbReference type="EMBL" id="JAH69783.1"/>
    </source>
</evidence>
<accession>A0A0E9UXV6</accession>
<organism evidence="2">
    <name type="scientific">Anguilla anguilla</name>
    <name type="common">European freshwater eel</name>
    <name type="synonym">Muraena anguilla</name>
    <dbReference type="NCBI Taxonomy" id="7936"/>
    <lineage>
        <taxon>Eukaryota</taxon>
        <taxon>Metazoa</taxon>
        <taxon>Chordata</taxon>
        <taxon>Craniata</taxon>
        <taxon>Vertebrata</taxon>
        <taxon>Euteleostomi</taxon>
        <taxon>Actinopterygii</taxon>
        <taxon>Neopterygii</taxon>
        <taxon>Teleostei</taxon>
        <taxon>Anguilliformes</taxon>
        <taxon>Anguillidae</taxon>
        <taxon>Anguilla</taxon>
    </lineage>
</organism>
<name>A0A0E9UXV6_ANGAN</name>
<feature type="region of interest" description="Disordered" evidence="1">
    <location>
        <begin position="1"/>
        <end position="23"/>
    </location>
</feature>
<proteinExistence type="predicted"/>
<feature type="compositionally biased region" description="Polar residues" evidence="1">
    <location>
        <begin position="1"/>
        <end position="11"/>
    </location>
</feature>
<sequence>MSPRSILSPTENNHHMSDLLASV</sequence>
<dbReference type="EMBL" id="GBXM01038794">
    <property type="protein sequence ID" value="JAH69783.1"/>
    <property type="molecule type" value="Transcribed_RNA"/>
</dbReference>
<reference evidence="2" key="2">
    <citation type="journal article" date="2015" name="Fish Shellfish Immunol.">
        <title>Early steps in the European eel (Anguilla anguilla)-Vibrio vulnificus interaction in the gills: Role of the RtxA13 toxin.</title>
        <authorList>
            <person name="Callol A."/>
            <person name="Pajuelo D."/>
            <person name="Ebbesson L."/>
            <person name="Teles M."/>
            <person name="MacKenzie S."/>
            <person name="Amaro C."/>
        </authorList>
    </citation>
    <scope>NUCLEOTIDE SEQUENCE</scope>
</reference>
<reference evidence="2" key="1">
    <citation type="submission" date="2014-11" db="EMBL/GenBank/DDBJ databases">
        <authorList>
            <person name="Amaro Gonzalez C."/>
        </authorList>
    </citation>
    <scope>NUCLEOTIDE SEQUENCE</scope>
</reference>
<protein>
    <submittedName>
        <fullName evidence="2">Uncharacterized protein</fullName>
    </submittedName>
</protein>